<organism evidence="1 2">
    <name type="scientific">Eumeta variegata</name>
    <name type="common">Bagworm moth</name>
    <name type="synonym">Eumeta japonica</name>
    <dbReference type="NCBI Taxonomy" id="151549"/>
    <lineage>
        <taxon>Eukaryota</taxon>
        <taxon>Metazoa</taxon>
        <taxon>Ecdysozoa</taxon>
        <taxon>Arthropoda</taxon>
        <taxon>Hexapoda</taxon>
        <taxon>Insecta</taxon>
        <taxon>Pterygota</taxon>
        <taxon>Neoptera</taxon>
        <taxon>Endopterygota</taxon>
        <taxon>Lepidoptera</taxon>
        <taxon>Glossata</taxon>
        <taxon>Ditrysia</taxon>
        <taxon>Tineoidea</taxon>
        <taxon>Psychidae</taxon>
        <taxon>Oiketicinae</taxon>
        <taxon>Eumeta</taxon>
    </lineage>
</organism>
<evidence type="ECO:0000313" key="2">
    <source>
        <dbReference type="Proteomes" id="UP000299102"/>
    </source>
</evidence>
<dbReference type="AlphaFoldDB" id="A0A4C1SGB0"/>
<keyword evidence="2" id="KW-1185">Reference proteome</keyword>
<accession>A0A4C1SGB0</accession>
<sequence length="106" mass="12171">MGKWELLKQPHPLPRRAGAARESFRLTRGDSRYTKSLLSPLTNGEERFFSVNHELKVAAWNSLPLRGLTTWSGPWNTVGYSWPMGRMPWKSSGETRFQQRIPNGSK</sequence>
<dbReference type="EMBL" id="BGZK01000005">
    <property type="protein sequence ID" value="GBP00208.1"/>
    <property type="molecule type" value="Genomic_DNA"/>
</dbReference>
<comment type="caution">
    <text evidence="1">The sequence shown here is derived from an EMBL/GenBank/DDBJ whole genome shotgun (WGS) entry which is preliminary data.</text>
</comment>
<name>A0A4C1SGB0_EUMVA</name>
<evidence type="ECO:0000313" key="1">
    <source>
        <dbReference type="EMBL" id="GBP00208.1"/>
    </source>
</evidence>
<proteinExistence type="predicted"/>
<protein>
    <submittedName>
        <fullName evidence="1">Uncharacterized protein</fullName>
    </submittedName>
</protein>
<gene>
    <name evidence="1" type="ORF">EVAR_835_1</name>
</gene>
<dbReference type="Proteomes" id="UP000299102">
    <property type="component" value="Unassembled WGS sequence"/>
</dbReference>
<reference evidence="1 2" key="1">
    <citation type="journal article" date="2019" name="Commun. Biol.">
        <title>The bagworm genome reveals a unique fibroin gene that provides high tensile strength.</title>
        <authorList>
            <person name="Kono N."/>
            <person name="Nakamura H."/>
            <person name="Ohtoshi R."/>
            <person name="Tomita M."/>
            <person name="Numata K."/>
            <person name="Arakawa K."/>
        </authorList>
    </citation>
    <scope>NUCLEOTIDE SEQUENCE [LARGE SCALE GENOMIC DNA]</scope>
</reference>